<feature type="region of interest" description="Disordered" evidence="1">
    <location>
        <begin position="1"/>
        <end position="74"/>
    </location>
</feature>
<dbReference type="OrthoDB" id="5404004at2759"/>
<feature type="compositionally biased region" description="Polar residues" evidence="1">
    <location>
        <begin position="161"/>
        <end position="173"/>
    </location>
</feature>
<protein>
    <submittedName>
        <fullName evidence="2">Uncharacterized protein</fullName>
    </submittedName>
</protein>
<feature type="region of interest" description="Disordered" evidence="1">
    <location>
        <begin position="90"/>
        <end position="305"/>
    </location>
</feature>
<dbReference type="HOGENOM" id="CLU_390856_0_0_1"/>
<evidence type="ECO:0000313" key="2">
    <source>
        <dbReference type="EMBL" id="EOA82993.1"/>
    </source>
</evidence>
<reference evidence="2 3" key="2">
    <citation type="journal article" date="2013" name="PLoS Genet.">
        <title>Comparative genome structure, secondary metabolite, and effector coding capacity across Cochliobolus pathogens.</title>
        <authorList>
            <person name="Condon B.J."/>
            <person name="Leng Y."/>
            <person name="Wu D."/>
            <person name="Bushley K.E."/>
            <person name="Ohm R.A."/>
            <person name="Otillar R."/>
            <person name="Martin J."/>
            <person name="Schackwitz W."/>
            <person name="Grimwood J."/>
            <person name="MohdZainudin N."/>
            <person name="Xue C."/>
            <person name="Wang R."/>
            <person name="Manning V.A."/>
            <person name="Dhillon B."/>
            <person name="Tu Z.J."/>
            <person name="Steffenson B.J."/>
            <person name="Salamov A."/>
            <person name="Sun H."/>
            <person name="Lowry S."/>
            <person name="LaButti K."/>
            <person name="Han J."/>
            <person name="Copeland A."/>
            <person name="Lindquist E."/>
            <person name="Barry K."/>
            <person name="Schmutz J."/>
            <person name="Baker S.E."/>
            <person name="Ciuffetti L.M."/>
            <person name="Grigoriev I.V."/>
            <person name="Zhong S."/>
            <person name="Turgeon B.G."/>
        </authorList>
    </citation>
    <scope>NUCLEOTIDE SEQUENCE [LARGE SCALE GENOMIC DNA]</scope>
    <source>
        <strain evidence="3">28A</strain>
    </source>
</reference>
<dbReference type="Proteomes" id="UP000016935">
    <property type="component" value="Unassembled WGS sequence"/>
</dbReference>
<dbReference type="eggNOG" id="ENOG502SD0J">
    <property type="taxonomic scope" value="Eukaryota"/>
</dbReference>
<proteinExistence type="predicted"/>
<feature type="region of interest" description="Disordered" evidence="1">
    <location>
        <begin position="474"/>
        <end position="496"/>
    </location>
</feature>
<feature type="compositionally biased region" description="Polar residues" evidence="1">
    <location>
        <begin position="266"/>
        <end position="286"/>
    </location>
</feature>
<evidence type="ECO:0000313" key="3">
    <source>
        <dbReference type="Proteomes" id="UP000016935"/>
    </source>
</evidence>
<evidence type="ECO:0000256" key="1">
    <source>
        <dbReference type="SAM" id="MobiDB-lite"/>
    </source>
</evidence>
<dbReference type="AlphaFoldDB" id="R0JP66"/>
<dbReference type="RefSeq" id="XP_008029965.1">
    <property type="nucleotide sequence ID" value="XM_008031774.1"/>
</dbReference>
<keyword evidence="3" id="KW-1185">Reference proteome</keyword>
<organism evidence="2 3">
    <name type="scientific">Exserohilum turcicum (strain 28A)</name>
    <name type="common">Northern leaf blight fungus</name>
    <name type="synonym">Setosphaeria turcica</name>
    <dbReference type="NCBI Taxonomy" id="671987"/>
    <lineage>
        <taxon>Eukaryota</taxon>
        <taxon>Fungi</taxon>
        <taxon>Dikarya</taxon>
        <taxon>Ascomycota</taxon>
        <taxon>Pezizomycotina</taxon>
        <taxon>Dothideomycetes</taxon>
        <taxon>Pleosporomycetidae</taxon>
        <taxon>Pleosporales</taxon>
        <taxon>Pleosporineae</taxon>
        <taxon>Pleosporaceae</taxon>
        <taxon>Exserohilum</taxon>
    </lineage>
</organism>
<name>R0JP66_EXST2</name>
<feature type="compositionally biased region" description="Basic and acidic residues" evidence="1">
    <location>
        <begin position="179"/>
        <end position="188"/>
    </location>
</feature>
<gene>
    <name evidence="2" type="ORF">SETTUDRAFT_181102</name>
</gene>
<feature type="compositionally biased region" description="Basic and acidic residues" evidence="1">
    <location>
        <begin position="215"/>
        <end position="225"/>
    </location>
</feature>
<accession>R0JP66</accession>
<dbReference type="EMBL" id="KB908844">
    <property type="protein sequence ID" value="EOA82993.1"/>
    <property type="molecule type" value="Genomic_DNA"/>
</dbReference>
<feature type="region of interest" description="Disordered" evidence="1">
    <location>
        <begin position="397"/>
        <end position="445"/>
    </location>
</feature>
<dbReference type="GeneID" id="19401822"/>
<reference evidence="2 3" key="1">
    <citation type="journal article" date="2012" name="PLoS Pathog.">
        <title>Diverse lifestyles and strategies of plant pathogenesis encoded in the genomes of eighteen Dothideomycetes fungi.</title>
        <authorList>
            <person name="Ohm R.A."/>
            <person name="Feau N."/>
            <person name="Henrissat B."/>
            <person name="Schoch C.L."/>
            <person name="Horwitz B.A."/>
            <person name="Barry K.W."/>
            <person name="Condon B.J."/>
            <person name="Copeland A.C."/>
            <person name="Dhillon B."/>
            <person name="Glaser F."/>
            <person name="Hesse C.N."/>
            <person name="Kosti I."/>
            <person name="LaButti K."/>
            <person name="Lindquist E.A."/>
            <person name="Lucas S."/>
            <person name="Salamov A.A."/>
            <person name="Bradshaw R.E."/>
            <person name="Ciuffetti L."/>
            <person name="Hamelin R.C."/>
            <person name="Kema G.H.J."/>
            <person name="Lawrence C."/>
            <person name="Scott J.A."/>
            <person name="Spatafora J.W."/>
            <person name="Turgeon B.G."/>
            <person name="de Wit P.J.G.M."/>
            <person name="Zhong S."/>
            <person name="Goodwin S.B."/>
            <person name="Grigoriev I.V."/>
        </authorList>
    </citation>
    <scope>NUCLEOTIDE SEQUENCE [LARGE SCALE GENOMIC DNA]</scope>
    <source>
        <strain evidence="3">28A</strain>
    </source>
</reference>
<dbReference type="STRING" id="671987.R0JP66"/>
<feature type="compositionally biased region" description="Polar residues" evidence="1">
    <location>
        <begin position="96"/>
        <end position="142"/>
    </location>
</feature>
<sequence>MPSVKGSRTDLDKCNAPRVHSPAEGNLRAPQTAVRPSTSGGPGERPQRPRRKTNPTPSVHSQDHVHSFQSPTTSTTVLYTSDVTKEQGVIGIALGSPTSASHWTPTPQAADPNTNSSNPHLPANMLSQPNYSSPHLASQQEPAKSKLSRWKSLFRKPVTPTPQEKSTFYQLSQPAEPPPRADSHHDEEAFASQASLSPEPEREKLRNVSPPTYKPDIRSSRKWSPDEFVAPQSPSETPLAKERVMTIANSTLDRPGAQRTFATPHVPTQKSASEASPRSDASTSEIASGRPEAESKTRTPSELPLLDINLPDITMERYSVMFGNLLQSGPSRLSLLERRQANADKLKVLKDISSKDDEQNEALSLQRRATSPIVSSSPMVAASPVEKSSPIVASAPAVAPSPAMTPSPAVAPSPRLSLFPATNAGRAPSPLSGSATVRGKKELKRTRTLPAKSPNRRNFVDVPDRSERPIDGGMLKPAASPYLQPALTPTSSRSFDSDADSVTIIVAQASPGSSMPIRLHLDDREPEWEICTKPTLASNREALDALDTSVSPLTRSPSYRQPKVTKMSALCSHPSSAPLEAPSPLQRMHSMSTPPHSARQFGDAKRAEIMARRREAKLEDVAVAKATVGVARSVSVSRAKSPRAIVRTSTAPNEERVVDQLGLTPMMVEVKNRKSHRVQLDDS</sequence>